<gene>
    <name evidence="1" type="ORF">SHKM778_07260</name>
</gene>
<protein>
    <submittedName>
        <fullName evidence="1">Uncharacterized protein</fullName>
    </submittedName>
</protein>
<sequence length="123" mass="12791">MRVAVGGADLQADQPVVGDRAQMVDGVQLAALVVRVVHSADAGAQFEAQGGIVAQGPRDPDQVLALDVEGEFAAVDDGLLDGVLREQVLLLQRALQFVGDLVEPAAVGAGRRSGRRTERTSPP</sequence>
<reference evidence="1" key="2">
    <citation type="submission" date="2024-07" db="EMBL/GenBank/DDBJ databases">
        <title>Streptomyces haneummycinica sp. nov., a new antibiotic-producing actinobacterium isolated from marine sediment.</title>
        <authorList>
            <person name="Uemura M."/>
            <person name="Hamada M."/>
            <person name="Hirano S."/>
            <person name="Kobayashi K."/>
            <person name="Ohshiro T."/>
            <person name="Kobayashi T."/>
            <person name="Terahara T."/>
        </authorList>
    </citation>
    <scope>NUCLEOTIDE SEQUENCE</scope>
    <source>
        <strain evidence="1">KM77-8</strain>
    </source>
</reference>
<name>A0AAT9HAB7_9ACTN</name>
<accession>A0AAT9HAB7</accession>
<organism evidence="1">
    <name type="scientific">Streptomyces haneummycinicus</name>
    <dbReference type="NCBI Taxonomy" id="3074435"/>
    <lineage>
        <taxon>Bacteria</taxon>
        <taxon>Bacillati</taxon>
        <taxon>Actinomycetota</taxon>
        <taxon>Actinomycetes</taxon>
        <taxon>Kitasatosporales</taxon>
        <taxon>Streptomycetaceae</taxon>
        <taxon>Streptomyces</taxon>
    </lineage>
</organism>
<dbReference type="EMBL" id="AP035768">
    <property type="protein sequence ID" value="BFO14338.1"/>
    <property type="molecule type" value="Genomic_DNA"/>
</dbReference>
<evidence type="ECO:0000313" key="1">
    <source>
        <dbReference type="EMBL" id="BFO14338.1"/>
    </source>
</evidence>
<reference evidence="1" key="1">
    <citation type="submission" date="2024-06" db="EMBL/GenBank/DDBJ databases">
        <authorList>
            <consortium name="consrtm"/>
            <person name="Uemura M."/>
            <person name="Terahara T."/>
        </authorList>
    </citation>
    <scope>NUCLEOTIDE SEQUENCE</scope>
    <source>
        <strain evidence="1">KM77-8</strain>
    </source>
</reference>
<dbReference type="AlphaFoldDB" id="A0AAT9HAB7"/>
<proteinExistence type="predicted"/>